<keyword evidence="5" id="KW-0067">ATP-binding</keyword>
<keyword evidence="4" id="KW-0547">Nucleotide-binding</keyword>
<protein>
    <submittedName>
        <fullName evidence="11">ABC transporter</fullName>
    </submittedName>
</protein>
<feature type="region of interest" description="Disordered" evidence="9">
    <location>
        <begin position="243"/>
        <end position="272"/>
    </location>
</feature>
<dbReference type="PANTHER" id="PTHR42781">
    <property type="entry name" value="SPERMIDINE/PUTRESCINE IMPORT ATP-BINDING PROTEIN POTA"/>
    <property type="match status" value="1"/>
</dbReference>
<reference evidence="11 12" key="1">
    <citation type="submission" date="2017-06" db="EMBL/GenBank/DDBJ databases">
        <authorList>
            <person name="Kim H.J."/>
            <person name="Triplett B.A."/>
        </authorList>
    </citation>
    <scope>NUCLEOTIDE SEQUENCE [LARGE SCALE GENOMIC DNA]</scope>
    <source>
        <strain evidence="11 12">DS15</strain>
    </source>
</reference>
<dbReference type="SMART" id="SM00382">
    <property type="entry name" value="AAA"/>
    <property type="match status" value="1"/>
</dbReference>
<dbReference type="EMBL" id="FZPA01000008">
    <property type="protein sequence ID" value="SNS95716.1"/>
    <property type="molecule type" value="Genomic_DNA"/>
</dbReference>
<evidence type="ECO:0000256" key="5">
    <source>
        <dbReference type="ARBA" id="ARBA00022840"/>
    </source>
</evidence>
<dbReference type="SUPFAM" id="SSF52540">
    <property type="entry name" value="P-loop containing nucleoside triphosphate hydrolases"/>
    <property type="match status" value="1"/>
</dbReference>
<dbReference type="InterPro" id="IPR003439">
    <property type="entry name" value="ABC_transporter-like_ATP-bd"/>
</dbReference>
<dbReference type="Proteomes" id="UP000198339">
    <property type="component" value="Unassembled WGS sequence"/>
</dbReference>
<feature type="compositionally biased region" description="Polar residues" evidence="9">
    <location>
        <begin position="263"/>
        <end position="272"/>
    </location>
</feature>
<sequence>MTSALRFDQVSLHYGARFAVSDVSLAIETGEILCLLGPSGCGKSSLVRLALGLTAPSAGRVFVDGREASVAGRIIVPPEQRGLSVVFQDLGLWPHFSVEAHLRFVLASRRIAKTAREPAIDKILASVELLDRRRCYPAELSGGERQRLAIARALVVRPRVVLLDEPLSNLDLVLRRELLDLFRKLFAEMEASVLYITHDIREAALLGDRVAVMEAGRLVATGTLAELSGLKSPIVREILDAPTWGTRGTSPPANHDALHSSERANGSPDSDQ</sequence>
<evidence type="ECO:0000256" key="2">
    <source>
        <dbReference type="ARBA" id="ARBA00022475"/>
    </source>
</evidence>
<evidence type="ECO:0000256" key="8">
    <source>
        <dbReference type="ARBA" id="ARBA00023136"/>
    </source>
</evidence>
<dbReference type="GO" id="GO:0016887">
    <property type="term" value="F:ATP hydrolysis activity"/>
    <property type="evidence" value="ECO:0007669"/>
    <property type="project" value="InterPro"/>
</dbReference>
<evidence type="ECO:0000256" key="6">
    <source>
        <dbReference type="ARBA" id="ARBA00023004"/>
    </source>
</evidence>
<dbReference type="InterPro" id="IPR017871">
    <property type="entry name" value="ABC_transporter-like_CS"/>
</dbReference>
<keyword evidence="8" id="KW-0472">Membrane</keyword>
<keyword evidence="7" id="KW-0406">Ion transport</keyword>
<evidence type="ECO:0000256" key="1">
    <source>
        <dbReference type="ARBA" id="ARBA00022448"/>
    </source>
</evidence>
<keyword evidence="12" id="KW-1185">Reference proteome</keyword>
<dbReference type="Gene3D" id="3.40.50.300">
    <property type="entry name" value="P-loop containing nucleotide triphosphate hydrolases"/>
    <property type="match status" value="1"/>
</dbReference>
<dbReference type="GO" id="GO:0005524">
    <property type="term" value="F:ATP binding"/>
    <property type="evidence" value="ECO:0007669"/>
    <property type="project" value="UniProtKB-KW"/>
</dbReference>
<accession>A0A239IPL0</accession>
<evidence type="ECO:0000313" key="11">
    <source>
        <dbReference type="EMBL" id="SNS95716.1"/>
    </source>
</evidence>
<dbReference type="InterPro" id="IPR003593">
    <property type="entry name" value="AAA+_ATPase"/>
</dbReference>
<dbReference type="Pfam" id="PF00005">
    <property type="entry name" value="ABC_tran"/>
    <property type="match status" value="1"/>
</dbReference>
<evidence type="ECO:0000259" key="10">
    <source>
        <dbReference type="PROSITE" id="PS50893"/>
    </source>
</evidence>
<dbReference type="GO" id="GO:0015408">
    <property type="term" value="F:ABC-type ferric iron transporter activity"/>
    <property type="evidence" value="ECO:0007669"/>
    <property type="project" value="InterPro"/>
</dbReference>
<dbReference type="PROSITE" id="PS50893">
    <property type="entry name" value="ABC_TRANSPORTER_2"/>
    <property type="match status" value="1"/>
</dbReference>
<dbReference type="AlphaFoldDB" id="A0A239IPL0"/>
<keyword evidence="6" id="KW-0408">Iron</keyword>
<evidence type="ECO:0000256" key="4">
    <source>
        <dbReference type="ARBA" id="ARBA00022741"/>
    </source>
</evidence>
<dbReference type="RefSeq" id="WP_170935534.1">
    <property type="nucleotide sequence ID" value="NZ_FZPA01000008.1"/>
</dbReference>
<keyword evidence="1" id="KW-0813">Transport</keyword>
<gene>
    <name evidence="11" type="ORF">SAMN06295955_108103</name>
</gene>
<name>A0A239IPL0_9SPHN</name>
<dbReference type="InterPro" id="IPR027417">
    <property type="entry name" value="P-loop_NTPase"/>
</dbReference>
<evidence type="ECO:0000256" key="3">
    <source>
        <dbReference type="ARBA" id="ARBA00022496"/>
    </source>
</evidence>
<dbReference type="InterPro" id="IPR015853">
    <property type="entry name" value="ABC_transpr_FbpC"/>
</dbReference>
<keyword evidence="3" id="KW-0410">Iron transport</keyword>
<proteinExistence type="predicted"/>
<dbReference type="PANTHER" id="PTHR42781:SF4">
    <property type="entry name" value="SPERMIDINE_PUTRESCINE IMPORT ATP-BINDING PROTEIN POTA"/>
    <property type="match status" value="1"/>
</dbReference>
<evidence type="ECO:0000256" key="9">
    <source>
        <dbReference type="SAM" id="MobiDB-lite"/>
    </source>
</evidence>
<dbReference type="CDD" id="cd03259">
    <property type="entry name" value="ABC_Carb_Solutes_like"/>
    <property type="match status" value="1"/>
</dbReference>
<dbReference type="InterPro" id="IPR050093">
    <property type="entry name" value="ABC_SmlMolc_Importer"/>
</dbReference>
<keyword evidence="2" id="KW-1003">Cell membrane</keyword>
<dbReference type="PROSITE" id="PS00211">
    <property type="entry name" value="ABC_TRANSPORTER_1"/>
    <property type="match status" value="1"/>
</dbReference>
<feature type="domain" description="ABC transporter" evidence="10">
    <location>
        <begin position="5"/>
        <end position="240"/>
    </location>
</feature>
<evidence type="ECO:0000256" key="7">
    <source>
        <dbReference type="ARBA" id="ARBA00023065"/>
    </source>
</evidence>
<organism evidence="11 12">
    <name type="scientific">Sphingopyxis indica</name>
    <dbReference type="NCBI Taxonomy" id="436663"/>
    <lineage>
        <taxon>Bacteria</taxon>
        <taxon>Pseudomonadati</taxon>
        <taxon>Pseudomonadota</taxon>
        <taxon>Alphaproteobacteria</taxon>
        <taxon>Sphingomonadales</taxon>
        <taxon>Sphingomonadaceae</taxon>
        <taxon>Sphingopyxis</taxon>
    </lineage>
</organism>
<dbReference type="GO" id="GO:0016020">
    <property type="term" value="C:membrane"/>
    <property type="evidence" value="ECO:0007669"/>
    <property type="project" value="InterPro"/>
</dbReference>
<evidence type="ECO:0000313" key="12">
    <source>
        <dbReference type="Proteomes" id="UP000198339"/>
    </source>
</evidence>